<organism evidence="6 7">
    <name type="scientific">Pseudohongiella nitratireducens</name>
    <dbReference type="NCBI Taxonomy" id="1768907"/>
    <lineage>
        <taxon>Bacteria</taxon>
        <taxon>Pseudomonadati</taxon>
        <taxon>Pseudomonadota</taxon>
        <taxon>Gammaproteobacteria</taxon>
        <taxon>Pseudomonadales</taxon>
        <taxon>Pseudohongiellaceae</taxon>
        <taxon>Pseudohongiella</taxon>
    </lineage>
</organism>
<dbReference type="PANTHER" id="PTHR42913">
    <property type="entry name" value="APOPTOSIS-INDUCING FACTOR 1"/>
    <property type="match status" value="1"/>
</dbReference>
<evidence type="ECO:0000256" key="1">
    <source>
        <dbReference type="ARBA" id="ARBA00001974"/>
    </source>
</evidence>
<proteinExistence type="predicted"/>
<reference evidence="6" key="2">
    <citation type="submission" date="2020-09" db="EMBL/GenBank/DDBJ databases">
        <authorList>
            <person name="Sun Q."/>
            <person name="Zhou Y."/>
        </authorList>
    </citation>
    <scope>NUCLEOTIDE SEQUENCE</scope>
    <source>
        <strain evidence="6">CGMCC 1.15425</strain>
    </source>
</reference>
<evidence type="ECO:0000256" key="4">
    <source>
        <dbReference type="ARBA" id="ARBA00023002"/>
    </source>
</evidence>
<keyword evidence="7" id="KW-1185">Reference proteome</keyword>
<dbReference type="AlphaFoldDB" id="A0A916QLP1"/>
<dbReference type="InterPro" id="IPR051169">
    <property type="entry name" value="NADH-Q_oxidoreductase"/>
</dbReference>
<comment type="caution">
    <text evidence="6">The sequence shown here is derived from an EMBL/GenBank/DDBJ whole genome shotgun (WGS) entry which is preliminary data.</text>
</comment>
<dbReference type="GO" id="GO:0019646">
    <property type="term" value="P:aerobic electron transport chain"/>
    <property type="evidence" value="ECO:0007669"/>
    <property type="project" value="TreeGrafter"/>
</dbReference>
<dbReference type="Pfam" id="PF07992">
    <property type="entry name" value="Pyr_redox_2"/>
    <property type="match status" value="1"/>
</dbReference>
<dbReference type="EMBL" id="BMIY01000012">
    <property type="protein sequence ID" value="GFZ81625.1"/>
    <property type="molecule type" value="Genomic_DNA"/>
</dbReference>
<dbReference type="PANTHER" id="PTHR42913:SF9">
    <property type="entry name" value="SLR1591 PROTEIN"/>
    <property type="match status" value="1"/>
</dbReference>
<dbReference type="InterPro" id="IPR036188">
    <property type="entry name" value="FAD/NAD-bd_sf"/>
</dbReference>
<keyword evidence="3" id="KW-0274">FAD</keyword>
<keyword evidence="4" id="KW-0560">Oxidoreductase</keyword>
<reference evidence="6" key="1">
    <citation type="journal article" date="2014" name="Int. J. Syst. Evol. Microbiol.">
        <title>Complete genome sequence of Corynebacterium casei LMG S-19264T (=DSM 44701T), isolated from a smear-ripened cheese.</title>
        <authorList>
            <consortium name="US DOE Joint Genome Institute (JGI-PGF)"/>
            <person name="Walter F."/>
            <person name="Albersmeier A."/>
            <person name="Kalinowski J."/>
            <person name="Ruckert C."/>
        </authorList>
    </citation>
    <scope>NUCLEOTIDE SEQUENCE</scope>
    <source>
        <strain evidence="6">CGMCC 1.15425</strain>
    </source>
</reference>
<dbReference type="RefSeq" id="WP_068810236.1">
    <property type="nucleotide sequence ID" value="NZ_BMIY01000012.1"/>
</dbReference>
<dbReference type="GO" id="GO:0003955">
    <property type="term" value="F:NAD(P)H dehydrogenase (quinone) activity"/>
    <property type="evidence" value="ECO:0007669"/>
    <property type="project" value="TreeGrafter"/>
</dbReference>
<accession>A0A916QLP1</accession>
<sequence length="377" mass="40951">MTNNNHNKRLLLLGAGHAHMVAIRQWLEQGTVLPKDTILINPEPEAWYSGMMPGLIAGRFAREDCLIELEPLCQQLGIQLQLRRVVSLDIQSQCVWFRDGGNLPFSLLSINSGSVTHALPSDGSIALLPVKPFADFYRRWQTWRQDNPQATDVAIVGGGAAAVEIALAVSANSQLHGLTVTVYVDRDVLAGFPANVSGRVQKLLGRRGVKIQPQARVGYIENGMLYRSDNNRIASADVVIAATGSAALSWYHNSQLSTDSDGFILVEPTLQAIRQSNIFVSGDACSLANNPRSGVYAVRHGDVLARNIPAQLQGNPLQNFYPQTKALALLSTGNGGAVARYGTSGASHPLLRPILGLWKDQLDKSYIRDHSVNGAYR</sequence>
<evidence type="ECO:0000313" key="6">
    <source>
        <dbReference type="EMBL" id="GFZ81625.1"/>
    </source>
</evidence>
<dbReference type="Proteomes" id="UP000627715">
    <property type="component" value="Unassembled WGS sequence"/>
</dbReference>
<dbReference type="OrthoDB" id="9767928at2"/>
<evidence type="ECO:0000259" key="5">
    <source>
        <dbReference type="Pfam" id="PF07992"/>
    </source>
</evidence>
<evidence type="ECO:0000256" key="3">
    <source>
        <dbReference type="ARBA" id="ARBA00022827"/>
    </source>
</evidence>
<comment type="cofactor">
    <cofactor evidence="1">
        <name>FAD</name>
        <dbReference type="ChEBI" id="CHEBI:57692"/>
    </cofactor>
</comment>
<dbReference type="SUPFAM" id="SSF51905">
    <property type="entry name" value="FAD/NAD(P)-binding domain"/>
    <property type="match status" value="2"/>
</dbReference>
<dbReference type="Gene3D" id="3.50.50.100">
    <property type="match status" value="1"/>
</dbReference>
<evidence type="ECO:0000256" key="2">
    <source>
        <dbReference type="ARBA" id="ARBA00022630"/>
    </source>
</evidence>
<dbReference type="InterPro" id="IPR023753">
    <property type="entry name" value="FAD/NAD-binding_dom"/>
</dbReference>
<feature type="domain" description="FAD/NAD(P)-binding" evidence="5">
    <location>
        <begin position="9"/>
        <end position="301"/>
    </location>
</feature>
<keyword evidence="2" id="KW-0285">Flavoprotein</keyword>
<evidence type="ECO:0000313" key="7">
    <source>
        <dbReference type="Proteomes" id="UP000627715"/>
    </source>
</evidence>
<protein>
    <submittedName>
        <fullName evidence="6">NADH dehydrogenase</fullName>
    </submittedName>
</protein>
<name>A0A916QLP1_9GAMM</name>
<gene>
    <name evidence="6" type="primary">yjlD</name>
    <name evidence="6" type="ORF">GCM10011403_26240</name>
</gene>